<organism evidence="2 3">
    <name type="scientific">Bodo saltans</name>
    <name type="common">Flagellated protozoan</name>
    <dbReference type="NCBI Taxonomy" id="75058"/>
    <lineage>
        <taxon>Eukaryota</taxon>
        <taxon>Discoba</taxon>
        <taxon>Euglenozoa</taxon>
        <taxon>Kinetoplastea</taxon>
        <taxon>Metakinetoplastina</taxon>
        <taxon>Eubodonida</taxon>
        <taxon>Bodonidae</taxon>
        <taxon>Bodo</taxon>
    </lineage>
</organism>
<feature type="region of interest" description="Disordered" evidence="1">
    <location>
        <begin position="735"/>
        <end position="764"/>
    </location>
</feature>
<evidence type="ECO:0000313" key="3">
    <source>
        <dbReference type="Proteomes" id="UP000051952"/>
    </source>
</evidence>
<dbReference type="PANTHER" id="PTHR37028">
    <property type="entry name" value="UNNAMED PRODUCT-RELATED"/>
    <property type="match status" value="1"/>
</dbReference>
<feature type="region of interest" description="Disordered" evidence="1">
    <location>
        <begin position="156"/>
        <end position="182"/>
    </location>
</feature>
<gene>
    <name evidence="2" type="ORF">BSAL_46610</name>
</gene>
<dbReference type="PANTHER" id="PTHR37028:SF8">
    <property type="entry name" value="200 KDA ANTIGEN P200"/>
    <property type="match status" value="1"/>
</dbReference>
<dbReference type="EMBL" id="CYKH01002220">
    <property type="protein sequence ID" value="CUG94123.1"/>
    <property type="molecule type" value="Genomic_DNA"/>
</dbReference>
<proteinExistence type="predicted"/>
<feature type="region of interest" description="Disordered" evidence="1">
    <location>
        <begin position="639"/>
        <end position="708"/>
    </location>
</feature>
<accession>A0A0S4JRH9</accession>
<feature type="region of interest" description="Disordered" evidence="1">
    <location>
        <begin position="54"/>
        <end position="84"/>
    </location>
</feature>
<evidence type="ECO:0000313" key="2">
    <source>
        <dbReference type="EMBL" id="CUG94123.1"/>
    </source>
</evidence>
<protein>
    <submittedName>
        <fullName evidence="2">Uncharacterized protein</fullName>
    </submittedName>
</protein>
<dbReference type="VEuPathDB" id="TriTrypDB:BSAL_46610"/>
<feature type="compositionally biased region" description="Polar residues" evidence="1">
    <location>
        <begin position="741"/>
        <end position="757"/>
    </location>
</feature>
<feature type="compositionally biased region" description="Basic and acidic residues" evidence="1">
    <location>
        <begin position="639"/>
        <end position="665"/>
    </location>
</feature>
<dbReference type="AlphaFoldDB" id="A0A0S4JRH9"/>
<evidence type="ECO:0000256" key="1">
    <source>
        <dbReference type="SAM" id="MobiDB-lite"/>
    </source>
</evidence>
<sequence>MSDASDASFEVGLNEWHRNNATPHHEHNNNNIASDWHAQLVGGPAAEGIEELRAPAQRARRPSQAPAVVDMSSSPLQHHSSSIHEGSSSIRFDMDMSGGGNGQHHNTSRHRTPLLGESTIEYEILSPFSPPSRRTPLSHHVSQHGGGGKRVVVQGGARRAHSSNGGGGSARHSEDGAGIGEPRYRDPLERLYHVGLDRKLAKQQWACLERAKRRVQDDANERCTFQPQISPYAGSIQRPKELSPEFRATDEVRRKVERVARRQRELAEEEMIQCTFKPLTLSAAKLHASALLDRSHLHENLFEDHKRRQEFRDFLQMEAVKEIEERMLYRRDPSAERRHNVEKAINDETDYAAYGGLPSRGPNQQRSPRDVLTVEEVNAIVERLLHASTHHVDFDPMENGETFRPSINPRSHMIVEEKRLREVDAGGLDNKPTITTVVVPSSHKKDSTSHHIANHPVGSHAQEAQIAAARAAHAIERRRHHAIALFNTLAQRTIETQRKKHTDMPPLSLDEAALSACSLPLDALQDTAEILLPASLFQEVKRGIWMIATKSGASRINREDFVKCLLQHTNFSSSEVSKAVAATIITNPQPSQKRQSKSPGVEVRTAPPPPLSAEDKDRNHLQLVERLLRKQRIAQERLQQQREEQREEEERRDAKLCSFQPERRSRVGRSSSPRVLQNLQSKATTIERPPRGAIGESKSPSNSRRISVRSGAAEMEHHVPAFDELRLTPQETRPQLDHLGASSSPVTNSAAHTSTTLHSKKKNASASSPMLACCVAAQGRRHSCMSRDAISEHAAYGPPNALKDFGTVLMKRQFETRSD</sequence>
<name>A0A0S4JRH9_BODSA</name>
<feature type="region of interest" description="Disordered" evidence="1">
    <location>
        <begin position="130"/>
        <end position="149"/>
    </location>
</feature>
<feature type="region of interest" description="Disordered" evidence="1">
    <location>
        <begin position="585"/>
        <end position="618"/>
    </location>
</feature>
<dbReference type="Proteomes" id="UP000051952">
    <property type="component" value="Unassembled WGS sequence"/>
</dbReference>
<reference evidence="3" key="1">
    <citation type="submission" date="2015-09" db="EMBL/GenBank/DDBJ databases">
        <authorList>
            <consortium name="Pathogen Informatics"/>
        </authorList>
    </citation>
    <scope>NUCLEOTIDE SEQUENCE [LARGE SCALE GENOMIC DNA]</scope>
    <source>
        <strain evidence="3">Lake Konstanz</strain>
    </source>
</reference>
<keyword evidence="3" id="KW-1185">Reference proteome</keyword>